<dbReference type="GO" id="GO:0055085">
    <property type="term" value="P:transmembrane transport"/>
    <property type="evidence" value="ECO:0007669"/>
    <property type="project" value="InterPro"/>
</dbReference>
<evidence type="ECO:0000256" key="1">
    <source>
        <dbReference type="ARBA" id="ARBA00004141"/>
    </source>
</evidence>
<evidence type="ECO:0000256" key="2">
    <source>
        <dbReference type="ARBA" id="ARBA00008034"/>
    </source>
</evidence>
<evidence type="ECO:0000256" key="6">
    <source>
        <dbReference type="RuleBase" id="RU003943"/>
    </source>
</evidence>
<evidence type="ECO:0000256" key="5">
    <source>
        <dbReference type="ARBA" id="ARBA00023136"/>
    </source>
</evidence>
<dbReference type="GO" id="GO:0043190">
    <property type="term" value="C:ATP-binding cassette (ABC) transporter complex"/>
    <property type="evidence" value="ECO:0007669"/>
    <property type="project" value="InterPro"/>
</dbReference>
<evidence type="ECO:0000313" key="8">
    <source>
        <dbReference type="EMBL" id="MXY92918.1"/>
    </source>
</evidence>
<dbReference type="Pfam" id="PF00950">
    <property type="entry name" value="ABC-3"/>
    <property type="match status" value="1"/>
</dbReference>
<dbReference type="AlphaFoldDB" id="A0A6B0YTY8"/>
<dbReference type="Gene3D" id="1.10.3470.10">
    <property type="entry name" value="ABC transporter involved in vitamin B12 uptake, BtuC"/>
    <property type="match status" value="1"/>
</dbReference>
<comment type="caution">
    <text evidence="8">The sequence shown here is derived from an EMBL/GenBank/DDBJ whole genome shotgun (WGS) entry which is preliminary data.</text>
</comment>
<feature type="transmembrane region" description="Helical" evidence="7">
    <location>
        <begin position="88"/>
        <end position="109"/>
    </location>
</feature>
<reference evidence="8" key="1">
    <citation type="submission" date="2019-09" db="EMBL/GenBank/DDBJ databases">
        <title>Characterisation of the sponge microbiome using genome-centric metagenomics.</title>
        <authorList>
            <person name="Engelberts J.P."/>
            <person name="Robbins S.J."/>
            <person name="De Goeij J.M."/>
            <person name="Aranda M."/>
            <person name="Bell S.C."/>
            <person name="Webster N.S."/>
        </authorList>
    </citation>
    <scope>NUCLEOTIDE SEQUENCE</scope>
    <source>
        <strain evidence="8">SB0664_bin_27</strain>
    </source>
</reference>
<feature type="transmembrane region" description="Helical" evidence="7">
    <location>
        <begin position="121"/>
        <end position="153"/>
    </location>
</feature>
<evidence type="ECO:0000256" key="3">
    <source>
        <dbReference type="ARBA" id="ARBA00022692"/>
    </source>
</evidence>
<accession>A0A6B0YTY8</accession>
<evidence type="ECO:0000256" key="7">
    <source>
        <dbReference type="SAM" id="Phobius"/>
    </source>
</evidence>
<feature type="transmembrane region" description="Helical" evidence="7">
    <location>
        <begin position="221"/>
        <end position="243"/>
    </location>
</feature>
<dbReference type="InterPro" id="IPR037294">
    <property type="entry name" value="ABC_BtuC-like"/>
</dbReference>
<dbReference type="CDD" id="cd06550">
    <property type="entry name" value="TM_ABC_iron-siderophores_like"/>
    <property type="match status" value="1"/>
</dbReference>
<keyword evidence="5 7" id="KW-0472">Membrane</keyword>
<keyword evidence="4 7" id="KW-1133">Transmembrane helix</keyword>
<feature type="transmembrane region" description="Helical" evidence="7">
    <location>
        <begin position="12"/>
        <end position="36"/>
    </location>
</feature>
<feature type="transmembrane region" description="Helical" evidence="7">
    <location>
        <begin position="249"/>
        <end position="267"/>
    </location>
</feature>
<comment type="similarity">
    <text evidence="2 6">Belongs to the ABC-3 integral membrane protein family.</text>
</comment>
<name>A0A6B0YTY8_9CHLR</name>
<dbReference type="GO" id="GO:0010043">
    <property type="term" value="P:response to zinc ion"/>
    <property type="evidence" value="ECO:0007669"/>
    <property type="project" value="TreeGrafter"/>
</dbReference>
<dbReference type="PANTHER" id="PTHR30477:SF13">
    <property type="entry name" value="IRON TRANSPORT SYSTEM MEMBRANE PROTEIN HI_0360-RELATED"/>
    <property type="match status" value="1"/>
</dbReference>
<gene>
    <name evidence="8" type="ORF">F4Y42_05650</name>
</gene>
<evidence type="ECO:0000256" key="4">
    <source>
        <dbReference type="ARBA" id="ARBA00022989"/>
    </source>
</evidence>
<organism evidence="8">
    <name type="scientific">Caldilineaceae bacterium SB0664_bin_27</name>
    <dbReference type="NCBI Taxonomy" id="2605260"/>
    <lineage>
        <taxon>Bacteria</taxon>
        <taxon>Bacillati</taxon>
        <taxon>Chloroflexota</taxon>
        <taxon>Caldilineae</taxon>
        <taxon>Caldilineales</taxon>
        <taxon>Caldilineaceae</taxon>
    </lineage>
</organism>
<dbReference type="PANTHER" id="PTHR30477">
    <property type="entry name" value="ABC-TRANSPORTER METAL-BINDING PROTEIN"/>
    <property type="match status" value="1"/>
</dbReference>
<feature type="transmembrane region" description="Helical" evidence="7">
    <location>
        <begin position="48"/>
        <end position="76"/>
    </location>
</feature>
<comment type="subcellular location">
    <subcellularLocation>
        <location evidence="6">Cell membrane</location>
        <topology evidence="6">Multi-pass membrane protein</topology>
    </subcellularLocation>
    <subcellularLocation>
        <location evidence="1">Membrane</location>
        <topology evidence="1">Multi-pass membrane protein</topology>
    </subcellularLocation>
</comment>
<keyword evidence="3 6" id="KW-0812">Transmembrane</keyword>
<dbReference type="SUPFAM" id="SSF81345">
    <property type="entry name" value="ABC transporter involved in vitamin B12 uptake, BtuC"/>
    <property type="match status" value="1"/>
</dbReference>
<dbReference type="EMBL" id="VXRG01000049">
    <property type="protein sequence ID" value="MXY92918.1"/>
    <property type="molecule type" value="Genomic_DNA"/>
</dbReference>
<proteinExistence type="inferred from homology"/>
<protein>
    <submittedName>
        <fullName evidence="8">Metal ABC transporter permease</fullName>
    </submittedName>
</protein>
<sequence>MDVLLAPFQYEFFRNGTIAAVLVGGLCALIGVYIVLRGMSFIGHGLSHAVFGGAVVAFILQFNFYVGAVSWGFIAALLINQTVRKTTISADAAIGVVTTASFALGVALISRYRRFSQSFDAALFGNVLGVTPTDIAVIVFVTLAATFMIFFFYKQLLFTTFNTEVAQVYGVPTVWIETWFALILAAVIIAAVQIMGVTMIGAALVVPPITVRLLTDSFHRLMIYSTILGAVTGLVGMYLSFYVDVSSGASIVLLQSILFCIALFYVAKIRKRRQLVETPVYGPT</sequence>
<dbReference type="InterPro" id="IPR001626">
    <property type="entry name" value="ABC_TroCD"/>
</dbReference>
<feature type="transmembrane region" description="Helical" evidence="7">
    <location>
        <begin position="179"/>
        <end position="209"/>
    </location>
</feature>
<keyword evidence="6" id="KW-0813">Transport</keyword>